<dbReference type="EMBL" id="LACB01000702">
    <property type="protein sequence ID" value="KAJ9481703.1"/>
    <property type="molecule type" value="Genomic_DNA"/>
</dbReference>
<protein>
    <recommendedName>
        <fullName evidence="3">F-box domain-containing protein</fullName>
    </recommendedName>
</protein>
<accession>A0AAI9T7C7</accession>
<dbReference type="AlphaFoldDB" id="A0AAI9T7C7"/>
<evidence type="ECO:0000313" key="2">
    <source>
        <dbReference type="Proteomes" id="UP001227192"/>
    </source>
</evidence>
<organism evidence="1 2">
    <name type="scientific">Penicillium thymicola</name>
    <dbReference type="NCBI Taxonomy" id="293382"/>
    <lineage>
        <taxon>Eukaryota</taxon>
        <taxon>Fungi</taxon>
        <taxon>Dikarya</taxon>
        <taxon>Ascomycota</taxon>
        <taxon>Pezizomycotina</taxon>
        <taxon>Eurotiomycetes</taxon>
        <taxon>Eurotiomycetidae</taxon>
        <taxon>Eurotiales</taxon>
        <taxon>Aspergillaceae</taxon>
        <taxon>Penicillium</taxon>
    </lineage>
</organism>
<keyword evidence="2" id="KW-1185">Reference proteome</keyword>
<evidence type="ECO:0000313" key="1">
    <source>
        <dbReference type="EMBL" id="KAJ9481703.1"/>
    </source>
</evidence>
<dbReference type="Proteomes" id="UP001227192">
    <property type="component" value="Unassembled WGS sequence"/>
</dbReference>
<name>A0AAI9T7C7_PENTH</name>
<proteinExistence type="predicted"/>
<sequence length="399" mass="46686">MDRAEDKFAPKGPGVSPLGAFTKLPLELRWMIWESVFEQIHSVPFALAIMRCSRRLYQEISGHLFENFEHEFRVADGLRFNFTTKKTSSQGWELWNIDAVRSHLHSFPWEKVGTKMFVNVLPAPEGDPGQIVQIWNKVNQLVDTLKTTPSTPSVWVSLLEDWSNDGKPQESIPYTDGYRPDHDIAIIPFTHLRKRYYRISPAYSAVIATERELPEESQSLLYKGRNGCTSDKWCGIAKRPKHWLVDTRIFLDRKLDDIPGKTAGALRLERFQNWFQDGWESEYENRFTADIQKHVGVVLKHDPSLRGVIRRHYLAIMLHHFYRASHDDPKEVEDALKNKRPRLYSEWDPQVWSDCWGDCMPSLNYSFANAKMDGENQRLVYRSYRRYTVFGLILRGLFF</sequence>
<reference evidence="1" key="1">
    <citation type="submission" date="2015-06" db="EMBL/GenBank/DDBJ databases">
        <authorList>
            <person name="Nguyen H."/>
        </authorList>
    </citation>
    <scope>NUCLEOTIDE SEQUENCE</scope>
    <source>
        <strain evidence="1">DAOM 180753</strain>
    </source>
</reference>
<comment type="caution">
    <text evidence="1">The sequence shown here is derived from an EMBL/GenBank/DDBJ whole genome shotgun (WGS) entry which is preliminary data.</text>
</comment>
<reference evidence="1" key="2">
    <citation type="journal article" date="2016" name="Fungal Biol.">
        <title>Ochratoxin A production by Penicillium thymicola.</title>
        <authorList>
            <person name="Nguyen H.D.T."/>
            <person name="McMullin D.R."/>
            <person name="Ponomareva E."/>
            <person name="Riley R."/>
            <person name="Pomraning K.R."/>
            <person name="Baker S.E."/>
            <person name="Seifert K.A."/>
        </authorList>
    </citation>
    <scope>NUCLEOTIDE SEQUENCE</scope>
    <source>
        <strain evidence="1">DAOM 180753</strain>
    </source>
</reference>
<gene>
    <name evidence="1" type="ORF">VN97_g11769</name>
</gene>
<evidence type="ECO:0008006" key="3">
    <source>
        <dbReference type="Google" id="ProtNLM"/>
    </source>
</evidence>